<feature type="signal peptide" evidence="1">
    <location>
        <begin position="1"/>
        <end position="23"/>
    </location>
</feature>
<evidence type="ECO:0000313" key="2">
    <source>
        <dbReference type="EMBL" id="NAS13522.1"/>
    </source>
</evidence>
<dbReference type="AlphaFoldDB" id="A0A6L9EFY8"/>
<proteinExistence type="predicted"/>
<dbReference type="RefSeq" id="WP_161436562.1">
    <property type="nucleotide sequence ID" value="NZ_WXYO01000007.1"/>
</dbReference>
<name>A0A6L9EFY8_9FLAO</name>
<accession>A0A6L9EFY8</accession>
<evidence type="ECO:0000313" key="3">
    <source>
        <dbReference type="Proteomes" id="UP000475249"/>
    </source>
</evidence>
<dbReference type="EMBL" id="WXYO01000007">
    <property type="protein sequence ID" value="NAS13522.1"/>
    <property type="molecule type" value="Genomic_DNA"/>
</dbReference>
<sequence length="100" mass="11370">MASGTRTFLLLLLASLMICKVSAFHICDHEHDQADKTEHCELCDLAIEIQQADAVQAFSDGTDLQEILPEKRLKALIRPDEFLYIQNLSFRLYGRPPPLQ</sequence>
<protein>
    <submittedName>
        <fullName evidence="2">Uncharacterized protein</fullName>
    </submittedName>
</protein>
<organism evidence="2 3">
    <name type="scientific">Poritiphilus flavus</name>
    <dbReference type="NCBI Taxonomy" id="2697053"/>
    <lineage>
        <taxon>Bacteria</taxon>
        <taxon>Pseudomonadati</taxon>
        <taxon>Bacteroidota</taxon>
        <taxon>Flavobacteriia</taxon>
        <taxon>Flavobacteriales</taxon>
        <taxon>Flavobacteriaceae</taxon>
        <taxon>Poritiphilus</taxon>
    </lineage>
</organism>
<reference evidence="2 3" key="1">
    <citation type="submission" date="2020-01" db="EMBL/GenBank/DDBJ databases">
        <title>Bacteria diversity of Porities sp.</title>
        <authorList>
            <person name="Wang G."/>
        </authorList>
    </citation>
    <scope>NUCLEOTIDE SEQUENCE [LARGE SCALE GENOMIC DNA]</scope>
    <source>
        <strain evidence="2 3">R33</strain>
    </source>
</reference>
<feature type="chain" id="PRO_5026684990" evidence="1">
    <location>
        <begin position="24"/>
        <end position="100"/>
    </location>
</feature>
<keyword evidence="3" id="KW-1185">Reference proteome</keyword>
<evidence type="ECO:0000256" key="1">
    <source>
        <dbReference type="SAM" id="SignalP"/>
    </source>
</evidence>
<comment type="caution">
    <text evidence="2">The sequence shown here is derived from an EMBL/GenBank/DDBJ whole genome shotgun (WGS) entry which is preliminary data.</text>
</comment>
<gene>
    <name evidence="2" type="ORF">GTQ38_16035</name>
</gene>
<keyword evidence="1" id="KW-0732">Signal</keyword>
<dbReference type="Proteomes" id="UP000475249">
    <property type="component" value="Unassembled WGS sequence"/>
</dbReference>